<dbReference type="Proteomes" id="UP000199391">
    <property type="component" value="Unassembled WGS sequence"/>
</dbReference>
<keyword evidence="5" id="KW-1185">Reference proteome</keyword>
<protein>
    <submittedName>
        <fullName evidence="4">4-oxalocrotonate tautomerase family enzyme</fullName>
    </submittedName>
</protein>
<dbReference type="Gene3D" id="3.30.429.10">
    <property type="entry name" value="Macrophage Migration Inhibitory Factor"/>
    <property type="match status" value="2"/>
</dbReference>
<feature type="domain" description="4-oxalocrotonate tautomerase-like" evidence="3">
    <location>
        <begin position="8"/>
        <end position="60"/>
    </location>
</feature>
<dbReference type="SUPFAM" id="SSF55331">
    <property type="entry name" value="Tautomerase/MIF"/>
    <property type="match status" value="1"/>
</dbReference>
<organism evidence="4 5">
    <name type="scientific">Pseudoduganella namucuonensis</name>
    <dbReference type="NCBI Taxonomy" id="1035707"/>
    <lineage>
        <taxon>Bacteria</taxon>
        <taxon>Pseudomonadati</taxon>
        <taxon>Pseudomonadota</taxon>
        <taxon>Betaproteobacteria</taxon>
        <taxon>Burkholderiales</taxon>
        <taxon>Oxalobacteraceae</taxon>
        <taxon>Telluria group</taxon>
        <taxon>Pseudoduganella</taxon>
    </lineage>
</organism>
<keyword evidence="2" id="KW-0413">Isomerase</keyword>
<dbReference type="GO" id="GO:0016853">
    <property type="term" value="F:isomerase activity"/>
    <property type="evidence" value="ECO:0007669"/>
    <property type="project" value="UniProtKB-KW"/>
</dbReference>
<accession>A0A1I7LZC9</accession>
<evidence type="ECO:0000313" key="5">
    <source>
        <dbReference type="Proteomes" id="UP000199391"/>
    </source>
</evidence>
<sequence length="137" mass="13798">MPTIETFVVEGGSDGGKRDLISALTAAVVAAIDAPADSVRVILTEVPAAHFGIGGQSVAERPAPTQAVMQAFLIAGRSPQQKVRLIAALTEAAAGAIDADPAAVRVIIKDVPNTDFGLGGRTAAALGRGVGRDAMRG</sequence>
<dbReference type="InterPro" id="IPR004370">
    <property type="entry name" value="4-OT-like_dom"/>
</dbReference>
<evidence type="ECO:0000313" key="4">
    <source>
        <dbReference type="EMBL" id="SFV15029.1"/>
    </source>
</evidence>
<feature type="domain" description="4-oxalocrotonate tautomerase-like" evidence="3">
    <location>
        <begin position="73"/>
        <end position="121"/>
    </location>
</feature>
<dbReference type="InterPro" id="IPR014347">
    <property type="entry name" value="Tautomerase/MIF_sf"/>
</dbReference>
<name>A0A1I7LZC9_9BURK</name>
<proteinExistence type="inferred from homology"/>
<evidence type="ECO:0000256" key="1">
    <source>
        <dbReference type="ARBA" id="ARBA00006723"/>
    </source>
</evidence>
<dbReference type="EMBL" id="FPBO01000044">
    <property type="protein sequence ID" value="SFV15029.1"/>
    <property type="molecule type" value="Genomic_DNA"/>
</dbReference>
<dbReference type="AlphaFoldDB" id="A0A1I7LZC9"/>
<comment type="similarity">
    <text evidence="1">Belongs to the 4-oxalocrotonate tautomerase family.</text>
</comment>
<dbReference type="PANTHER" id="PTHR35530:SF1">
    <property type="entry name" value="2-HYDROXYMUCONATE TAUTOMERASE"/>
    <property type="match status" value="1"/>
</dbReference>
<dbReference type="PANTHER" id="PTHR35530">
    <property type="entry name" value="TAUTOMERASE-RELATED"/>
    <property type="match status" value="1"/>
</dbReference>
<evidence type="ECO:0000256" key="2">
    <source>
        <dbReference type="ARBA" id="ARBA00023235"/>
    </source>
</evidence>
<dbReference type="Pfam" id="PF01361">
    <property type="entry name" value="Tautomerase"/>
    <property type="match status" value="2"/>
</dbReference>
<dbReference type="RefSeq" id="WP_093560080.1">
    <property type="nucleotide sequence ID" value="NZ_FPBO01000044.1"/>
</dbReference>
<gene>
    <name evidence="4" type="ORF">SAMN05216552_104433</name>
</gene>
<evidence type="ECO:0000259" key="3">
    <source>
        <dbReference type="Pfam" id="PF01361"/>
    </source>
</evidence>
<dbReference type="OrthoDB" id="8527422at2"/>
<dbReference type="STRING" id="1035707.SAMN05216552_104433"/>
<reference evidence="5" key="1">
    <citation type="submission" date="2016-10" db="EMBL/GenBank/DDBJ databases">
        <authorList>
            <person name="Varghese N."/>
            <person name="Submissions S."/>
        </authorList>
    </citation>
    <scope>NUCLEOTIDE SEQUENCE [LARGE SCALE GENOMIC DNA]</scope>
    <source>
        <strain evidence="5">CGMCC 1.11014</strain>
    </source>
</reference>